<evidence type="ECO:0000256" key="3">
    <source>
        <dbReference type="ARBA" id="ARBA00022500"/>
    </source>
</evidence>
<comment type="caution">
    <text evidence="16">The sequence shown here is derived from an EMBL/GenBank/DDBJ whole genome shotgun (WGS) entry which is preliminary data.</text>
</comment>
<dbReference type="GO" id="GO:0005886">
    <property type="term" value="C:plasma membrane"/>
    <property type="evidence" value="ECO:0007669"/>
    <property type="project" value="UniProtKB-SubCell"/>
</dbReference>
<evidence type="ECO:0000256" key="2">
    <source>
        <dbReference type="ARBA" id="ARBA00022475"/>
    </source>
</evidence>
<evidence type="ECO:0000259" key="14">
    <source>
        <dbReference type="PROSITE" id="PS50192"/>
    </source>
</evidence>
<evidence type="ECO:0000256" key="10">
    <source>
        <dbReference type="PROSITE-ProRule" id="PRU00284"/>
    </source>
</evidence>
<dbReference type="AlphaFoldDB" id="A0A437QC92"/>
<dbReference type="InterPro" id="IPR003660">
    <property type="entry name" value="HAMP_dom"/>
</dbReference>
<dbReference type="SMART" id="SM00304">
    <property type="entry name" value="HAMP"/>
    <property type="match status" value="1"/>
</dbReference>
<feature type="coiled-coil region" evidence="11">
    <location>
        <begin position="366"/>
        <end position="396"/>
    </location>
</feature>
<dbReference type="InterPro" id="IPR004089">
    <property type="entry name" value="MCPsignal_dom"/>
</dbReference>
<dbReference type="PROSITE" id="PS50885">
    <property type="entry name" value="HAMP"/>
    <property type="match status" value="1"/>
</dbReference>
<name>A0A437QC92_9GAMM</name>
<comment type="similarity">
    <text evidence="9">Belongs to the methyl-accepting chemotaxis (MCP) protein family.</text>
</comment>
<dbReference type="Pfam" id="PF00015">
    <property type="entry name" value="MCPsignal"/>
    <property type="match status" value="1"/>
</dbReference>
<dbReference type="Gene3D" id="1.10.287.950">
    <property type="entry name" value="Methyl-accepting chemotaxis protein"/>
    <property type="match status" value="1"/>
</dbReference>
<dbReference type="FunFam" id="1.10.287.950:FF:000001">
    <property type="entry name" value="Methyl-accepting chemotaxis sensory transducer"/>
    <property type="match status" value="1"/>
</dbReference>
<keyword evidence="6 12" id="KW-1133">Transmembrane helix</keyword>
<dbReference type="Pfam" id="PF02743">
    <property type="entry name" value="dCache_1"/>
    <property type="match status" value="1"/>
</dbReference>
<dbReference type="CDD" id="cd11386">
    <property type="entry name" value="MCP_signal"/>
    <property type="match status" value="1"/>
</dbReference>
<evidence type="ECO:0000256" key="7">
    <source>
        <dbReference type="ARBA" id="ARBA00023136"/>
    </source>
</evidence>
<dbReference type="SMART" id="SM00283">
    <property type="entry name" value="MA"/>
    <property type="match status" value="1"/>
</dbReference>
<evidence type="ECO:0000256" key="4">
    <source>
        <dbReference type="ARBA" id="ARBA00022519"/>
    </source>
</evidence>
<evidence type="ECO:0000313" key="16">
    <source>
        <dbReference type="EMBL" id="RVU32136.1"/>
    </source>
</evidence>
<keyword evidence="8 10" id="KW-0807">Transducer</keyword>
<evidence type="ECO:0000259" key="13">
    <source>
        <dbReference type="PROSITE" id="PS50111"/>
    </source>
</evidence>
<evidence type="ECO:0000259" key="15">
    <source>
        <dbReference type="PROSITE" id="PS50885"/>
    </source>
</evidence>
<dbReference type="PANTHER" id="PTHR32089:SF117">
    <property type="entry name" value="METHYL ACCEPTING SENSORY TRANSDUCER WITH CACHE_1 SMALL MOLECULE BINDING DOMAIN"/>
    <property type="match status" value="1"/>
</dbReference>
<dbReference type="CDD" id="cd12912">
    <property type="entry name" value="PDC2_MCP_like"/>
    <property type="match status" value="1"/>
</dbReference>
<organism evidence="16 17">
    <name type="scientific">Neptunomonas marina</name>
    <dbReference type="NCBI Taxonomy" id="1815562"/>
    <lineage>
        <taxon>Bacteria</taxon>
        <taxon>Pseudomonadati</taxon>
        <taxon>Pseudomonadota</taxon>
        <taxon>Gammaproteobacteria</taxon>
        <taxon>Oceanospirillales</taxon>
        <taxon>Oceanospirillaceae</taxon>
        <taxon>Neptunomonas</taxon>
    </lineage>
</organism>
<keyword evidence="5 12" id="KW-0812">Transmembrane</keyword>
<evidence type="ECO:0000256" key="12">
    <source>
        <dbReference type="SAM" id="Phobius"/>
    </source>
</evidence>
<keyword evidence="17" id="KW-1185">Reference proteome</keyword>
<comment type="subcellular location">
    <subcellularLocation>
        <location evidence="1">Cell inner membrane</location>
        <topology evidence="1">Multi-pass membrane protein</topology>
    </subcellularLocation>
</comment>
<dbReference type="PROSITE" id="PS50192">
    <property type="entry name" value="T_SNARE"/>
    <property type="match status" value="1"/>
</dbReference>
<dbReference type="SUPFAM" id="SSF103190">
    <property type="entry name" value="Sensory domain-like"/>
    <property type="match status" value="1"/>
</dbReference>
<feature type="domain" description="T-SNARE coiled-coil homology" evidence="14">
    <location>
        <begin position="541"/>
        <end position="603"/>
    </location>
</feature>
<feature type="transmembrane region" description="Helical" evidence="12">
    <location>
        <begin position="271"/>
        <end position="293"/>
    </location>
</feature>
<dbReference type="GO" id="GO:0006935">
    <property type="term" value="P:chemotaxis"/>
    <property type="evidence" value="ECO:0007669"/>
    <property type="project" value="UniProtKB-KW"/>
</dbReference>
<proteinExistence type="inferred from homology"/>
<evidence type="ECO:0000256" key="9">
    <source>
        <dbReference type="ARBA" id="ARBA00029447"/>
    </source>
</evidence>
<dbReference type="RefSeq" id="WP_127692305.1">
    <property type="nucleotide sequence ID" value="NZ_SACQ01000001.1"/>
</dbReference>
<sequence>MKVSHKLALVASTVVVLVFSLFSWIQYQSVKNSLVDAAESSTQESMVVLSHQITNWLNGKLALINMMAETIDADFSGQTIQQTFDTPLLKDEFILIFGGLDTDGARITNDPSWNPANWDARKRPWYPYARGHDQAVLTEPYPDAATGEILISAVAKFKDKGSFKGAFGGDLSLATVADALNTMNFDGAGYAFLLDASGKIISHPDEAFNGKAIGELINGKQPSFTGGFQPSSIGGEDVFVTFKELQGLPGSNWYVAAVLNKDMVMAPATKFGISAVVGTIVSIILTSLALYLVSTKLLQPMLSLRESIRELNSGDGDLTHRLSVETKDEFGALSNEFNEFLDFLQKIIHDVKEASRNIRSSTDQTAHAANSASNQLNEQLNELDQLAAAMHEMSATATEVASSAQQTASAAQSADDAAMEGASVVSRTTTAMESLVGDMDGAVSTVSELASYSNNIESILTVITGIAEQTNLLALNAAIEAARAGDAGRGFAVVADEVRALASRTQQSTEEIQKMIGQLQGGVTKAEQTISRGRDVANEACSIAQNANQSLENIRDGIRHISEMTIQIATAAEEQSATSDEINRNTSNIRDISQMVSESAQDQAMLCNSMVEQTSDQDRTLGKFKV</sequence>
<keyword evidence="2" id="KW-1003">Cell membrane</keyword>
<keyword evidence="3" id="KW-0145">Chemotaxis</keyword>
<dbReference type="GO" id="GO:0007165">
    <property type="term" value="P:signal transduction"/>
    <property type="evidence" value="ECO:0007669"/>
    <property type="project" value="UniProtKB-KW"/>
</dbReference>
<keyword evidence="4" id="KW-0997">Cell inner membrane</keyword>
<dbReference type="Pfam" id="PF00672">
    <property type="entry name" value="HAMP"/>
    <property type="match status" value="1"/>
</dbReference>
<dbReference type="InterPro" id="IPR033479">
    <property type="entry name" value="dCache_1"/>
</dbReference>
<dbReference type="CDD" id="cd06225">
    <property type="entry name" value="HAMP"/>
    <property type="match status" value="1"/>
</dbReference>
<dbReference type="CDD" id="cd12913">
    <property type="entry name" value="PDC1_MCP_like"/>
    <property type="match status" value="1"/>
</dbReference>
<dbReference type="Proteomes" id="UP000282818">
    <property type="component" value="Unassembled WGS sequence"/>
</dbReference>
<dbReference type="InterPro" id="IPR000727">
    <property type="entry name" value="T_SNARE_dom"/>
</dbReference>
<evidence type="ECO:0000256" key="5">
    <source>
        <dbReference type="ARBA" id="ARBA00022692"/>
    </source>
</evidence>
<dbReference type="InterPro" id="IPR029151">
    <property type="entry name" value="Sensor-like_sf"/>
</dbReference>
<accession>A0A437QC92</accession>
<keyword evidence="7 12" id="KW-0472">Membrane</keyword>
<dbReference type="PANTHER" id="PTHR32089">
    <property type="entry name" value="METHYL-ACCEPTING CHEMOTAXIS PROTEIN MCPB"/>
    <property type="match status" value="1"/>
</dbReference>
<protein>
    <submittedName>
        <fullName evidence="16">Methyl-accepting chemotaxis protein</fullName>
    </submittedName>
</protein>
<dbReference type="SUPFAM" id="SSF58104">
    <property type="entry name" value="Methyl-accepting chemotaxis protein (MCP) signaling domain"/>
    <property type="match status" value="1"/>
</dbReference>
<evidence type="ECO:0000313" key="17">
    <source>
        <dbReference type="Proteomes" id="UP000282818"/>
    </source>
</evidence>
<keyword evidence="11" id="KW-0175">Coiled coil</keyword>
<dbReference type="EMBL" id="SACQ01000001">
    <property type="protein sequence ID" value="RVU32136.1"/>
    <property type="molecule type" value="Genomic_DNA"/>
</dbReference>
<evidence type="ECO:0000256" key="11">
    <source>
        <dbReference type="SAM" id="Coils"/>
    </source>
</evidence>
<gene>
    <name evidence="16" type="ORF">EOE65_00340</name>
</gene>
<feature type="domain" description="HAMP" evidence="15">
    <location>
        <begin position="295"/>
        <end position="349"/>
    </location>
</feature>
<reference evidence="16 17" key="1">
    <citation type="submission" date="2019-01" db="EMBL/GenBank/DDBJ databases">
        <authorList>
            <person name="Chen W.-M."/>
        </authorList>
    </citation>
    <scope>NUCLEOTIDE SEQUENCE [LARGE SCALE GENOMIC DNA]</scope>
    <source>
        <strain evidence="16 17">HPM-16</strain>
    </source>
</reference>
<evidence type="ECO:0000256" key="6">
    <source>
        <dbReference type="ARBA" id="ARBA00022989"/>
    </source>
</evidence>
<evidence type="ECO:0000256" key="1">
    <source>
        <dbReference type="ARBA" id="ARBA00004429"/>
    </source>
</evidence>
<evidence type="ECO:0000256" key="8">
    <source>
        <dbReference type="ARBA" id="ARBA00023224"/>
    </source>
</evidence>
<dbReference type="Gene3D" id="3.30.450.20">
    <property type="entry name" value="PAS domain"/>
    <property type="match status" value="2"/>
</dbReference>
<feature type="domain" description="Methyl-accepting transducer" evidence="13">
    <location>
        <begin position="354"/>
        <end position="590"/>
    </location>
</feature>
<dbReference type="PROSITE" id="PS50111">
    <property type="entry name" value="CHEMOTAXIS_TRANSDUC_2"/>
    <property type="match status" value="1"/>
</dbReference>